<dbReference type="PANTHER" id="PTHR34819">
    <property type="entry name" value="LARGE CYSTEINE-RICH PERIPLASMIC PROTEIN OMCB"/>
    <property type="match status" value="1"/>
</dbReference>
<dbReference type="Proteomes" id="UP000823849">
    <property type="component" value="Unassembled WGS sequence"/>
</dbReference>
<keyword evidence="1" id="KW-0472">Membrane</keyword>
<proteinExistence type="predicted"/>
<evidence type="ECO:0000259" key="2">
    <source>
        <dbReference type="Pfam" id="PF01345"/>
    </source>
</evidence>
<dbReference type="NCBIfam" id="TIGR01451">
    <property type="entry name" value="B_ant_repeat"/>
    <property type="match status" value="3"/>
</dbReference>
<dbReference type="NCBIfam" id="TIGR04226">
    <property type="entry name" value="RrgB_K2N_iso_D2"/>
    <property type="match status" value="2"/>
</dbReference>
<keyword evidence="1" id="KW-0812">Transmembrane</keyword>
<keyword evidence="1" id="KW-1133">Transmembrane helix</keyword>
<comment type="caution">
    <text evidence="3">The sequence shown here is derived from an EMBL/GenBank/DDBJ whole genome shotgun (WGS) entry which is preliminary data.</text>
</comment>
<dbReference type="Pfam" id="PF01345">
    <property type="entry name" value="DUF11"/>
    <property type="match status" value="2"/>
</dbReference>
<evidence type="ECO:0000313" key="4">
    <source>
        <dbReference type="Proteomes" id="UP000823849"/>
    </source>
</evidence>
<feature type="transmembrane region" description="Helical" evidence="1">
    <location>
        <begin position="2140"/>
        <end position="2158"/>
    </location>
</feature>
<dbReference type="InterPro" id="IPR026466">
    <property type="entry name" value="Fim_isopep_form_D2_dom"/>
</dbReference>
<gene>
    <name evidence="3" type="ORF">H9705_07965</name>
</gene>
<protein>
    <submittedName>
        <fullName evidence="3">DUF11 domain-containing protein</fullName>
    </submittedName>
</protein>
<organism evidence="3 4">
    <name type="scientific">Candidatus Fusicatenibacter intestinigallinarum</name>
    <dbReference type="NCBI Taxonomy" id="2838598"/>
    <lineage>
        <taxon>Bacteria</taxon>
        <taxon>Bacillati</taxon>
        <taxon>Bacillota</taxon>
        <taxon>Clostridia</taxon>
        <taxon>Lachnospirales</taxon>
        <taxon>Lachnospiraceae</taxon>
        <taxon>Fusicatenibacter</taxon>
    </lineage>
</organism>
<dbReference type="InterPro" id="IPR001434">
    <property type="entry name" value="OmcB-like_DUF11"/>
</dbReference>
<dbReference type="InterPro" id="IPR047589">
    <property type="entry name" value="DUF11_rpt"/>
</dbReference>
<dbReference type="InterPro" id="IPR051172">
    <property type="entry name" value="Chlamydia_OmcB"/>
</dbReference>
<feature type="domain" description="DUF11" evidence="2">
    <location>
        <begin position="923"/>
        <end position="1054"/>
    </location>
</feature>
<evidence type="ECO:0000256" key="1">
    <source>
        <dbReference type="SAM" id="Phobius"/>
    </source>
</evidence>
<dbReference type="NCBIfam" id="TIGR01167">
    <property type="entry name" value="LPXTG_anchor"/>
    <property type="match status" value="1"/>
</dbReference>
<dbReference type="Gene3D" id="2.60.40.740">
    <property type="match status" value="2"/>
</dbReference>
<name>A0A9D2NBS4_9FIRM</name>
<reference evidence="3" key="1">
    <citation type="journal article" date="2021" name="PeerJ">
        <title>Extensive microbial diversity within the chicken gut microbiome revealed by metagenomics and culture.</title>
        <authorList>
            <person name="Gilroy R."/>
            <person name="Ravi A."/>
            <person name="Getino M."/>
            <person name="Pursley I."/>
            <person name="Horton D.L."/>
            <person name="Alikhan N.F."/>
            <person name="Baker D."/>
            <person name="Gharbi K."/>
            <person name="Hall N."/>
            <person name="Watson M."/>
            <person name="Adriaenssens E.M."/>
            <person name="Foster-Nyarko E."/>
            <person name="Jarju S."/>
            <person name="Secka A."/>
            <person name="Antonio M."/>
            <person name="Oren A."/>
            <person name="Chaudhuri R.R."/>
            <person name="La Ragione R."/>
            <person name="Hildebrand F."/>
            <person name="Pallen M.J."/>
        </authorList>
    </citation>
    <scope>NUCLEOTIDE SEQUENCE</scope>
    <source>
        <strain evidence="3">CHK185-5351</strain>
    </source>
</reference>
<evidence type="ECO:0000313" key="3">
    <source>
        <dbReference type="EMBL" id="HJC15744.1"/>
    </source>
</evidence>
<feature type="domain" description="DUF11" evidence="2">
    <location>
        <begin position="789"/>
        <end position="915"/>
    </location>
</feature>
<sequence length="2169" mass="238498">MQENVRKQVRNAREKKRRRRKLYAVIACFSILVAGIVSWQLIVPGIAMSGATYCGKEEHTHSEACYGQAVVCGQEEGAGAHTHTEACYTQVRTEERICGQEESAGHVHADACYGLVCGQEESEEHQHTDGCYGLTCGQEEGAGAHTHTDECYATEKRLTCGQEESAGHVHTDTCYGTGTELICGMEEHTHTTACYSNPAAVETEDEWKAAFADCELTGQWGTDAAAIAESQIGYRESTENYSVTEDGSTKGYTRYADWAGDDIYGDWDTYFAAFVLNYAGVPTDKFPVNTDSLNEWITDMEGSGYYTTDKAADIQAGDLVILNKQDQDREQQIGIIREVKTDNDGNVTSIQVVEGNVDNEVVKNEYGADSSDIVGYGLVSKAYVACAGVTDQQGASGENEGNNIEKRSGENGDILSGMITFFSDLTKNGNNSGGVNQRLTINTFLTSGELSASTETGEPLTMYVNATYSGANQDGDADVWISLGTLPEGLSLQGFDANGEHRVVSGNETIILHLETIDGECYVHFTLPQGATANFDLEFESENGIMPKKTGITVEADKERTTIGGGGWDNTKDTASSGVTLTWTADNEWDPVMKKVNGVDSNTIAVHADTNNLSGTLIYTITAIGHNHDDTGAIWTDHIEITDTLTFENNIWFPDDAVIEGGQVKTVSGEVIMEFTKLQGGTVSSLEWKTDPESGKRIGITYELNIPNQNLNDTSLTDREQSNLDLEMRVYSQYLKLTDNYYQVSSNDDIIRNHVDFTAVPYKNYDDITKSEDEVTTIPQVSDEEAEFTKEANKSTVQAGETIQYTITFKNTGDHPIDNMDDEGKLYTVTDTLPVYLTLTQEQIRLLPSNAVYNAETNTITWTMTHEEEIAVGKEFQLVFNATVKDADDPVMAGLGNGSTIRNTANYKGFTTDEDIEYAKVVIDVEKTSEGTQVENGGQITYRIEVTNPSSVDATEQSVFTDTLPSGLTFAYAQFSEGGDHVTENRTYQVTSEKGNNYDVAFSVENDTLSWTVDPVKSGDALVFFYTCNVNTDEIEGGTLTNRITGDDGSEDSDVKPVKYPITVDKSVEQDTSIVYGDESIFDYTLTINNDMENPSLKENLEIVDTLPSGMLPYGYELLVNGQNTGLTWEEFVNGYIDQSAEYTTVINNETVKVTRDNGRVVLTWTINGTIPAGGSIVKTYQAQIKLTEDQKNGTAVSFTNTVRVDQAEDSVTVYGGDGSRIAIAKNIYVNINNSDLFASYNVSQIGEDNWTQMQNVKFTIERVDGQPIVASVDDIPEGERANISVSEDCKTLTVNYLTQFTWNADQFYTIPITLEAGKYTIKEIIPTVSDYTLYNSQYRLNGSSSATDYTPDEGFTVTIGDGQTTQISLDNRYRQSGEASVDLQKSVWGIAKKALYNNYPTLSSKNLFAIDLDDPNQEDYMVAYSISIVNTGISDVTIYELTDELPEGLTFVSLRSGTGNEFSGAPLNEIADYHVGNAQTELEYNSLADVFIKKTSENDTGRITFSVRDRSNENPLVLQSGQATSFLIVCSIDDNVTEDVSLTNTASIKVDANVQQVDYPEIKTKNTPYDAIQNNGSATDEGVGTDGYRVISSSVDITPTKGIVPGITKEAVSYFNYTDTVMDAKDVPDNKIIASDSIVKWEIRLYNDGTIDMENYSVEDAVTAPFVLITEEQAEKARIIQRFTLQKYDDRGNKDGILLDVSGPYEEINGEDGKNTYRFELNGGDYAIKAGGYAVLTIYTFYDATNYQTYVNNAAIYPEQEFDAHKVEDGHGELVRDENGIFTGVQSSAYVYALGAHGSVSWKEIEEKEDSFNWATGTPSTGERNYITVETADDIVTYTNNITNVSSSYFDDMVIVDRLPGINDRGAVNWQDQRGSEFSVAYIMATLQIKVISSDGIETVLDSASYTIEFSDIPVDEAYSDADFNGINSNRWHDTWQEGDTSFRIVMADNFQLAPGATLEIIYDGKISDDANPGQIAWNSFGYRYTVGTITLTAEPPKVGVMIQADAVIRKVVVDSENNDLGADTDIKFDFELYKESNSEEGELLASFEVAQGGYVRFSEITDNDGNAINLKRGQSYTLKEVLSDDSCYQLKGIGLDGGQTTTGEYTFTYNGDENLIIVARNQMDTYELPETGGIGTTGYLTGGAILMMSSCLLGGYRMRRKRERRDG</sequence>
<accession>A0A9D2NBS4</accession>
<dbReference type="PANTHER" id="PTHR34819:SF3">
    <property type="entry name" value="CELL SURFACE PROTEIN"/>
    <property type="match status" value="1"/>
</dbReference>
<reference evidence="3" key="2">
    <citation type="submission" date="2021-04" db="EMBL/GenBank/DDBJ databases">
        <authorList>
            <person name="Gilroy R."/>
        </authorList>
    </citation>
    <scope>NUCLEOTIDE SEQUENCE</scope>
    <source>
        <strain evidence="3">CHK185-5351</strain>
    </source>
</reference>
<feature type="transmembrane region" description="Helical" evidence="1">
    <location>
        <begin position="21"/>
        <end position="42"/>
    </location>
</feature>
<dbReference type="EMBL" id="DWWU01000034">
    <property type="protein sequence ID" value="HJC15744.1"/>
    <property type="molecule type" value="Genomic_DNA"/>
</dbReference>